<reference evidence="7 8" key="1">
    <citation type="submission" date="2024-06" db="EMBL/GenBank/DDBJ databases">
        <title>Genomic Encyclopedia of Type Strains, Phase IV (KMG-IV): sequencing the most valuable type-strain genomes for metagenomic binning, comparative biology and taxonomic classification.</title>
        <authorList>
            <person name="Goeker M."/>
        </authorList>
    </citation>
    <scope>NUCLEOTIDE SEQUENCE [LARGE SCALE GENOMIC DNA]</scope>
    <source>
        <strain evidence="7 8">DSM 26128</strain>
    </source>
</reference>
<evidence type="ECO:0000256" key="1">
    <source>
        <dbReference type="ARBA" id="ARBA00023015"/>
    </source>
</evidence>
<evidence type="ECO:0000256" key="4">
    <source>
        <dbReference type="ARBA" id="ARBA00043263"/>
    </source>
</evidence>
<dbReference type="InterPro" id="IPR011991">
    <property type="entry name" value="ArsR-like_HTH"/>
</dbReference>
<name>A0ABV2GCY4_9BACL</name>
<dbReference type="SUPFAM" id="SSF46785">
    <property type="entry name" value="Winged helix' DNA-binding domain"/>
    <property type="match status" value="1"/>
</dbReference>
<dbReference type="CDD" id="cd00090">
    <property type="entry name" value="HTH_ARSR"/>
    <property type="match status" value="1"/>
</dbReference>
<feature type="domain" description="HTH arsR-type" evidence="6">
    <location>
        <begin position="43"/>
        <end position="138"/>
    </location>
</feature>
<dbReference type="PROSITE" id="PS50987">
    <property type="entry name" value="HTH_ARSR_2"/>
    <property type="match status" value="1"/>
</dbReference>
<dbReference type="PROSITE" id="PS00846">
    <property type="entry name" value="HTH_ARSR_1"/>
    <property type="match status" value="1"/>
</dbReference>
<dbReference type="InterPro" id="IPR001845">
    <property type="entry name" value="HTH_ArsR_DNA-bd_dom"/>
</dbReference>
<keyword evidence="4" id="KW-0105">Cadmium resistance</keyword>
<keyword evidence="1" id="KW-0805">Transcription regulation</keyword>
<dbReference type="NCBIfam" id="NF033788">
    <property type="entry name" value="HTH_metalloreg"/>
    <property type="match status" value="1"/>
</dbReference>
<dbReference type="EMBL" id="JBEPLW010000015">
    <property type="protein sequence ID" value="MET3576062.1"/>
    <property type="molecule type" value="Genomic_DNA"/>
</dbReference>
<dbReference type="InterPro" id="IPR018334">
    <property type="entry name" value="ArsR_HTH"/>
</dbReference>
<dbReference type="Proteomes" id="UP001549099">
    <property type="component" value="Unassembled WGS sequence"/>
</dbReference>
<dbReference type="PRINTS" id="PR00778">
    <property type="entry name" value="HTHARSR"/>
</dbReference>
<evidence type="ECO:0000256" key="3">
    <source>
        <dbReference type="ARBA" id="ARBA00023163"/>
    </source>
</evidence>
<dbReference type="InterPro" id="IPR036390">
    <property type="entry name" value="WH_DNA-bd_sf"/>
</dbReference>
<organism evidence="7 8">
    <name type="scientific">Bhargavaea ullalensis</name>
    <dbReference type="NCBI Taxonomy" id="1265685"/>
    <lineage>
        <taxon>Bacteria</taxon>
        <taxon>Bacillati</taxon>
        <taxon>Bacillota</taxon>
        <taxon>Bacilli</taxon>
        <taxon>Bacillales</taxon>
        <taxon>Caryophanaceae</taxon>
        <taxon>Bhargavaea</taxon>
    </lineage>
</organism>
<dbReference type="SMART" id="SM00418">
    <property type="entry name" value="HTH_ARSR"/>
    <property type="match status" value="1"/>
</dbReference>
<dbReference type="PANTHER" id="PTHR43132">
    <property type="entry name" value="ARSENICAL RESISTANCE OPERON REPRESSOR ARSR-RELATED"/>
    <property type="match status" value="1"/>
</dbReference>
<keyword evidence="8" id="KW-1185">Reference proteome</keyword>
<evidence type="ECO:0000256" key="2">
    <source>
        <dbReference type="ARBA" id="ARBA00023125"/>
    </source>
</evidence>
<evidence type="ECO:0000313" key="7">
    <source>
        <dbReference type="EMBL" id="MET3576062.1"/>
    </source>
</evidence>
<evidence type="ECO:0000256" key="5">
    <source>
        <dbReference type="SAM" id="MobiDB-lite"/>
    </source>
</evidence>
<dbReference type="PANTHER" id="PTHR43132:SF6">
    <property type="entry name" value="HTH-TYPE TRANSCRIPTIONAL REPRESSOR CZRA"/>
    <property type="match status" value="1"/>
</dbReference>
<keyword evidence="2 7" id="KW-0238">DNA-binding</keyword>
<evidence type="ECO:0000259" key="6">
    <source>
        <dbReference type="PROSITE" id="PS50987"/>
    </source>
</evidence>
<dbReference type="GO" id="GO:0003677">
    <property type="term" value="F:DNA binding"/>
    <property type="evidence" value="ECO:0007669"/>
    <property type="project" value="UniProtKB-KW"/>
</dbReference>
<evidence type="ECO:0000313" key="8">
    <source>
        <dbReference type="Proteomes" id="UP001549099"/>
    </source>
</evidence>
<dbReference type="Gene3D" id="1.10.10.10">
    <property type="entry name" value="Winged helix-like DNA-binding domain superfamily/Winged helix DNA-binding domain"/>
    <property type="match status" value="1"/>
</dbReference>
<comment type="caution">
    <text evidence="7">The sequence shown here is derived from an EMBL/GenBank/DDBJ whole genome shotgun (WGS) entry which is preliminary data.</text>
</comment>
<gene>
    <name evidence="7" type="ORF">ABID49_001970</name>
</gene>
<sequence length="142" mass="15622">MKGEQVVNAANEPKAGRNPGIQQQEEICDVTCIHADTVPLIREQLPEFGGMSAIFKALADQTRLKIAYSLLIGGKLCVCDVSAIIGSSTATASHHLRYLKQHGLAKSEREGRLVYYSLQDHHVRDLVRIAQEHAEEDDTDGN</sequence>
<accession>A0ABV2GCY4</accession>
<feature type="region of interest" description="Disordered" evidence="5">
    <location>
        <begin position="1"/>
        <end position="20"/>
    </location>
</feature>
<dbReference type="InterPro" id="IPR036388">
    <property type="entry name" value="WH-like_DNA-bd_sf"/>
</dbReference>
<keyword evidence="3" id="KW-0804">Transcription</keyword>
<proteinExistence type="predicted"/>
<dbReference type="InterPro" id="IPR051011">
    <property type="entry name" value="Metal_resp_trans_reg"/>
</dbReference>
<protein>
    <submittedName>
        <fullName evidence="7">DNA-binding transcriptional ArsR family regulator</fullName>
    </submittedName>
</protein>
<dbReference type="Pfam" id="PF01022">
    <property type="entry name" value="HTH_5"/>
    <property type="match status" value="1"/>
</dbReference>
<dbReference type="RefSeq" id="WP_354197775.1">
    <property type="nucleotide sequence ID" value="NZ_JBEPLW010000015.1"/>
</dbReference>